<proteinExistence type="predicted"/>
<dbReference type="RefSeq" id="YP_009189593.1">
    <property type="nucleotide sequence ID" value="NC_028676.1"/>
</dbReference>
<protein>
    <submittedName>
        <fullName evidence="1">Uncharacterized protein</fullName>
    </submittedName>
</protein>
<dbReference type="KEGG" id="vg:26517891"/>
<accession>A0A0F6TGV1</accession>
<dbReference type="GeneID" id="26517891"/>
<reference evidence="2" key="2">
    <citation type="submission" date="2015-03" db="EMBL/GenBank/DDBJ databases">
        <title>The genome and structure of Sinorhizobium meliloti phage phiM9.</title>
        <authorList>
            <person name="Johnson M.C."/>
            <person name="Tatum K.B."/>
            <person name="Lynn J.S."/>
            <person name="Brewer T.E."/>
            <person name="Washburn B.K."/>
            <person name="Stroupe M.E."/>
            <person name="Jones K.M."/>
        </authorList>
    </citation>
    <scope>NUCLEOTIDE SEQUENCE [LARGE SCALE GENOMIC DNA]</scope>
</reference>
<evidence type="ECO:0000313" key="1">
    <source>
        <dbReference type="EMBL" id="AKE44839.1"/>
    </source>
</evidence>
<dbReference type="EMBL" id="KP881232">
    <property type="protein sequence ID" value="AKE44839.1"/>
    <property type="molecule type" value="Genomic_DNA"/>
</dbReference>
<dbReference type="Proteomes" id="UP000033804">
    <property type="component" value="Segment"/>
</dbReference>
<name>A0A0F6TGV1_9CAUD</name>
<gene>
    <name evidence="1" type="ORF">Sm_phiM9_212</name>
</gene>
<organism evidence="1 2">
    <name type="scientific">Sinorhizobium phage phiM9</name>
    <dbReference type="NCBI Taxonomy" id="1636182"/>
    <lineage>
        <taxon>Viruses</taxon>
        <taxon>Duplodnaviria</taxon>
        <taxon>Heunggongvirae</taxon>
        <taxon>Uroviricota</taxon>
        <taxon>Caudoviricetes</taxon>
        <taxon>Pootjesviridae</taxon>
        <taxon>Emnonavirus</taxon>
        <taxon>Emnonavirus phiM9</taxon>
    </lineage>
</organism>
<keyword evidence="2" id="KW-1185">Reference proteome</keyword>
<sequence length="95" mass="11088">MTTRQYPVFIDPNGNRFVFPGVFADEDRSINWSQCLTYEMLLNVKQEKTRLGVDTEFYFPHIKSEAYHPNFAHGAEDVFIIGGPLFNEILEEQEK</sequence>
<evidence type="ECO:0000313" key="2">
    <source>
        <dbReference type="Proteomes" id="UP000033804"/>
    </source>
</evidence>
<reference evidence="1 2" key="1">
    <citation type="journal article" date="2015" name="J. Virol.">
        <title>Sinorhizobium meliloti Phage ?M9 Defines a New Group of T4 Superfamily Phages with Unusual Genomic Features but a Common T=16 Capsid.</title>
        <authorList>
            <person name="Johnson M.C."/>
            <person name="Tatum K.B."/>
            <person name="Lynn J.S."/>
            <person name="Brewer T.E."/>
            <person name="Lu S."/>
            <person name="Washburn B.K."/>
            <person name="Stroupe M.E."/>
            <person name="Jones K.M."/>
        </authorList>
    </citation>
    <scope>NUCLEOTIDE SEQUENCE [LARGE SCALE GENOMIC DNA]</scope>
</reference>